<dbReference type="AlphaFoldDB" id="J4D871"/>
<evidence type="ECO:0000313" key="18">
    <source>
        <dbReference type="EMBL" id="BAM40610.1"/>
    </source>
</evidence>
<dbReference type="RefSeq" id="XP_009690911.1">
    <property type="nucleotide sequence ID" value="XM_009692616.1"/>
</dbReference>
<evidence type="ECO:0000256" key="6">
    <source>
        <dbReference type="ARBA" id="ARBA00014709"/>
    </source>
</evidence>
<dbReference type="eggNOG" id="KOG1543">
    <property type="taxonomic scope" value="Eukaryota"/>
</dbReference>
<dbReference type="EMBL" id="AP011947">
    <property type="protein sequence ID" value="BAM40610.1"/>
    <property type="molecule type" value="Genomic_DNA"/>
</dbReference>
<dbReference type="SUPFAM" id="SSF75001">
    <property type="entry name" value="Dipeptidyl peptidase I (cathepsin C), exclusion domain"/>
    <property type="match status" value="1"/>
</dbReference>
<dbReference type="Proteomes" id="UP000003786">
    <property type="component" value="Chromosome 2"/>
</dbReference>
<keyword evidence="9" id="KW-0325">Glycoprotein</keyword>
<dbReference type="Gene3D" id="2.40.128.80">
    <property type="entry name" value="Cathepsin C, exclusion domain"/>
    <property type="match status" value="1"/>
</dbReference>
<organism evidence="18 19">
    <name type="scientific">Theileria orientalis strain Shintoku</name>
    <dbReference type="NCBI Taxonomy" id="869250"/>
    <lineage>
        <taxon>Eukaryota</taxon>
        <taxon>Sar</taxon>
        <taxon>Alveolata</taxon>
        <taxon>Apicomplexa</taxon>
        <taxon>Aconoidasida</taxon>
        <taxon>Piroplasmida</taxon>
        <taxon>Theileriidae</taxon>
        <taxon>Theileria</taxon>
    </lineage>
</organism>
<evidence type="ECO:0000256" key="9">
    <source>
        <dbReference type="ARBA" id="ARBA00023180"/>
    </source>
</evidence>
<evidence type="ECO:0000256" key="12">
    <source>
        <dbReference type="ARBA" id="ARBA00029779"/>
    </source>
</evidence>
<keyword evidence="18" id="KW-0378">Hydrolase</keyword>
<evidence type="ECO:0000256" key="1">
    <source>
        <dbReference type="ARBA" id="ARBA00000738"/>
    </source>
</evidence>
<keyword evidence="18" id="KW-0645">Protease</keyword>
<evidence type="ECO:0000256" key="5">
    <source>
        <dbReference type="ARBA" id="ARBA00012059"/>
    </source>
</evidence>
<gene>
    <name evidence="18" type="ORF">TOT_020000865</name>
</gene>
<evidence type="ECO:0000256" key="4">
    <source>
        <dbReference type="ARBA" id="ARBA00011610"/>
    </source>
</evidence>
<dbReference type="SUPFAM" id="SSF54001">
    <property type="entry name" value="Cysteine proteinases"/>
    <property type="match status" value="1"/>
</dbReference>
<dbReference type="VEuPathDB" id="PiroplasmaDB:TOT_020000865"/>
<keyword evidence="7" id="KW-0865">Zymogen</keyword>
<dbReference type="GO" id="GO:0008234">
    <property type="term" value="F:cysteine-type peptidase activity"/>
    <property type="evidence" value="ECO:0007669"/>
    <property type="project" value="InterPro"/>
</dbReference>
<dbReference type="Gene3D" id="3.90.70.10">
    <property type="entry name" value="Cysteine proteinases"/>
    <property type="match status" value="1"/>
</dbReference>
<evidence type="ECO:0000256" key="14">
    <source>
        <dbReference type="ARBA" id="ARBA00032961"/>
    </source>
</evidence>
<evidence type="ECO:0000256" key="10">
    <source>
        <dbReference type="ARBA" id="ARBA00023214"/>
    </source>
</evidence>
<evidence type="ECO:0000256" key="16">
    <source>
        <dbReference type="SAM" id="MobiDB-lite"/>
    </source>
</evidence>
<comment type="function">
    <text evidence="15">Thiol protease. Has dipeptidylpeptidase activity. Active against a broad range of dipeptide substrates composed of both polar and hydrophobic amino acids. Proline cannot occupy the P1 position and arginine cannot occupy the P2 position of the substrate. Can act as both an exopeptidase and endopeptidase. Activates serine proteases such as elastase, cathepsin G and granzymes A and B.</text>
</comment>
<dbReference type="PROSITE" id="PS00139">
    <property type="entry name" value="THIOL_PROTEASE_CYS"/>
    <property type="match status" value="1"/>
</dbReference>
<keyword evidence="8" id="KW-1015">Disulfide bond</keyword>
<accession>J4D871</accession>
<feature type="domain" description="Peptidase C1A papain C-terminal" evidence="17">
    <location>
        <begin position="352"/>
        <end position="588"/>
    </location>
</feature>
<comment type="cofactor">
    <cofactor evidence="2">
        <name>chloride</name>
        <dbReference type="ChEBI" id="CHEBI:17996"/>
    </cofactor>
</comment>
<evidence type="ECO:0000256" key="8">
    <source>
        <dbReference type="ARBA" id="ARBA00023157"/>
    </source>
</evidence>
<evidence type="ECO:0000313" key="19">
    <source>
        <dbReference type="Proteomes" id="UP000003786"/>
    </source>
</evidence>
<evidence type="ECO:0000259" key="17">
    <source>
        <dbReference type="SMART" id="SM00645"/>
    </source>
</evidence>
<comment type="subunit">
    <text evidence="4">Tetramer of heterotrimers consisting of exclusion domain, heavy- and light chains.</text>
</comment>
<dbReference type="Pfam" id="PF08773">
    <property type="entry name" value="CathepsinC_exc"/>
    <property type="match status" value="1"/>
</dbReference>
<dbReference type="OrthoDB" id="640249at2759"/>
<dbReference type="InterPro" id="IPR038765">
    <property type="entry name" value="Papain-like_cys_pep_sf"/>
</dbReference>
<dbReference type="KEGG" id="tot:TOT_020000865"/>
<dbReference type="STRING" id="869250.J4D871"/>
<evidence type="ECO:0000256" key="7">
    <source>
        <dbReference type="ARBA" id="ARBA00023145"/>
    </source>
</evidence>
<sequence length="609" mass="69978">MIIEVCKVYTYYITLIIVLNKCKADLPIHTLTKDAIGVWKIYETEASSGFHNCGSSFPNKNAENLKIDNFKSYLDEIYGDLKEFTVELSDENYVQRNLLYPRNNWKYLSVKSIKSSQPIGNWTLVYDEGLMINIDNKNYFGYFKYSNIKNNECKQITQSISEDEFGNIKCYETDPSKIQIGWYSKKVKENYEFGCFYAQKIYSLKDNYGQGSGTSNGDKSSISSTSGTTSTSDSLNNKNYIIDLTYKTGSTKSNTTSKYRNNIGVEIARGTGDGGKEEDEISRVGSWNRKNYTEYSDLTPFRFLQLHKGVHYYPINSYLKDKAYFNLIGTENRSQDIYPCNDKIVERNYSKLPKNWTWGDPFNGMDEDIHISSQGDCGSCYVHSSLYVISKRFQILFNKLYPNKKWPLKQFELSIDELLKSAYCQGCFGGFLMLAGKHVKELGVNSSKEQNGRYNSDKKWYIKEYGYVGGFYESTNEINMMNEIITNGPVAVAIYAPNELFYYHSGVFDVNYKHGMVCDLPNDNFNGWEYTNHAIVIVGWGEEDVDNTKVKFWICKNTWGINWGVEGYFKMKRGVNLLGIESQAVYFDPCISKGEPLSLIQSYNKSSYL</sequence>
<dbReference type="GeneID" id="20714980"/>
<evidence type="ECO:0000256" key="15">
    <source>
        <dbReference type="ARBA" id="ARBA00045556"/>
    </source>
</evidence>
<dbReference type="InterPro" id="IPR000169">
    <property type="entry name" value="Pept_cys_AS"/>
</dbReference>
<dbReference type="InterPro" id="IPR013128">
    <property type="entry name" value="Peptidase_C1A"/>
</dbReference>
<comment type="catalytic activity">
    <reaction evidence="1">
        <text>Release of an N-terminal dipeptide, Xaa-Yaa-|-Zaa-, except when Xaa is Arg or Lys, or Yaa or Zaa is Pro.</text>
        <dbReference type="EC" id="3.4.14.1"/>
    </reaction>
</comment>
<dbReference type="GO" id="GO:0008239">
    <property type="term" value="F:dipeptidyl-peptidase activity"/>
    <property type="evidence" value="ECO:0007669"/>
    <property type="project" value="UniProtKB-EC"/>
</dbReference>
<comment type="similarity">
    <text evidence="3">Belongs to the peptidase C1 family.</text>
</comment>
<dbReference type="PANTHER" id="PTHR12411">
    <property type="entry name" value="CYSTEINE PROTEASE FAMILY C1-RELATED"/>
    <property type="match status" value="1"/>
</dbReference>
<dbReference type="SMART" id="SM00645">
    <property type="entry name" value="Pept_C1"/>
    <property type="match status" value="1"/>
</dbReference>
<dbReference type="PROSITE" id="PS00640">
    <property type="entry name" value="THIOL_PROTEASE_ASN"/>
    <property type="match status" value="1"/>
</dbReference>
<proteinExistence type="inferred from homology"/>
<evidence type="ECO:0000256" key="13">
    <source>
        <dbReference type="ARBA" id="ARBA00030778"/>
    </source>
</evidence>
<keyword evidence="10" id="KW-0868">Chloride</keyword>
<evidence type="ECO:0000256" key="3">
    <source>
        <dbReference type="ARBA" id="ARBA00008455"/>
    </source>
</evidence>
<dbReference type="OMA" id="NAVQKSW"/>
<dbReference type="Pfam" id="PF00112">
    <property type="entry name" value="Peptidase_C1"/>
    <property type="match status" value="1"/>
</dbReference>
<dbReference type="InterPro" id="IPR036496">
    <property type="entry name" value="CathepsinC_exc_dom_sf"/>
</dbReference>
<dbReference type="EC" id="3.4.14.1" evidence="5"/>
<dbReference type="PROSITE" id="PS00639">
    <property type="entry name" value="THIOL_PROTEASE_HIS"/>
    <property type="match status" value="1"/>
</dbReference>
<dbReference type="InterPro" id="IPR014882">
    <property type="entry name" value="CathepsinC_exc"/>
</dbReference>
<keyword evidence="19" id="KW-1185">Reference proteome</keyword>
<reference evidence="18 19" key="1">
    <citation type="journal article" date="2012" name="MBio">
        <title>Comparative genome analysis of three eukaryotic parasites with differing abilities to transform leukocytes reveals key mediators of Theileria-induced leukocyte transformation.</title>
        <authorList>
            <person name="Hayashida K."/>
            <person name="Hara Y."/>
            <person name="Abe T."/>
            <person name="Yamasaki C."/>
            <person name="Toyoda A."/>
            <person name="Kosuge T."/>
            <person name="Suzuki Y."/>
            <person name="Sato Y."/>
            <person name="Kawashima S."/>
            <person name="Katayama T."/>
            <person name="Wakaguri H."/>
            <person name="Inoue N."/>
            <person name="Homma K."/>
            <person name="Tada-Umezaki M."/>
            <person name="Yagi Y."/>
            <person name="Fujii Y."/>
            <person name="Habara T."/>
            <person name="Kanehisa M."/>
            <person name="Watanabe H."/>
            <person name="Ito K."/>
            <person name="Gojobori T."/>
            <person name="Sugawara H."/>
            <person name="Imanishi T."/>
            <person name="Weir W."/>
            <person name="Gardner M."/>
            <person name="Pain A."/>
            <person name="Shiels B."/>
            <person name="Hattori M."/>
            <person name="Nene V."/>
            <person name="Sugimoto C."/>
        </authorList>
    </citation>
    <scope>NUCLEOTIDE SEQUENCE [LARGE SCALE GENOMIC DNA]</scope>
    <source>
        <strain evidence="18 19">Shintoku</strain>
    </source>
</reference>
<protein>
    <recommendedName>
        <fullName evidence="6">Dipeptidyl peptidase 1</fullName>
        <ecNumber evidence="5">3.4.14.1</ecNumber>
    </recommendedName>
    <alternativeName>
        <fullName evidence="12">Cathepsin C</fullName>
    </alternativeName>
    <alternativeName>
        <fullName evidence="11">Cathepsin J</fullName>
    </alternativeName>
    <alternativeName>
        <fullName evidence="14">Dipeptidyl peptidase I</fullName>
    </alternativeName>
    <alternativeName>
        <fullName evidence="13">Dipeptidyl transferase</fullName>
    </alternativeName>
</protein>
<dbReference type="InterPro" id="IPR000668">
    <property type="entry name" value="Peptidase_C1A_C"/>
</dbReference>
<name>J4D871_THEOR</name>
<feature type="region of interest" description="Disordered" evidence="16">
    <location>
        <begin position="213"/>
        <end position="232"/>
    </location>
</feature>
<dbReference type="GO" id="GO:0006508">
    <property type="term" value="P:proteolysis"/>
    <property type="evidence" value="ECO:0007669"/>
    <property type="project" value="UniProtKB-KW"/>
</dbReference>
<evidence type="ECO:0000256" key="11">
    <source>
        <dbReference type="ARBA" id="ARBA00029762"/>
    </source>
</evidence>
<evidence type="ECO:0000256" key="2">
    <source>
        <dbReference type="ARBA" id="ARBA00001923"/>
    </source>
</evidence>
<dbReference type="InterPro" id="IPR025660">
    <property type="entry name" value="Pept_his_AS"/>
</dbReference>
<dbReference type="InterPro" id="IPR025661">
    <property type="entry name" value="Pept_asp_AS"/>
</dbReference>